<evidence type="ECO:0000256" key="6">
    <source>
        <dbReference type="ARBA" id="ARBA00023136"/>
    </source>
</evidence>
<keyword evidence="3" id="KW-1003">Cell membrane</keyword>
<protein>
    <submittedName>
        <fullName evidence="8">Membrane protein</fullName>
    </submittedName>
</protein>
<comment type="similarity">
    <text evidence="2">Belongs to the UPF0324 family.</text>
</comment>
<dbReference type="InterPro" id="IPR018383">
    <property type="entry name" value="UPF0324_pro"/>
</dbReference>
<feature type="transmembrane region" description="Helical" evidence="7">
    <location>
        <begin position="271"/>
        <end position="289"/>
    </location>
</feature>
<feature type="transmembrane region" description="Helical" evidence="7">
    <location>
        <begin position="25"/>
        <end position="43"/>
    </location>
</feature>
<dbReference type="eggNOG" id="COG2855">
    <property type="taxonomic scope" value="Bacteria"/>
</dbReference>
<feature type="transmembrane region" description="Helical" evidence="7">
    <location>
        <begin position="231"/>
        <end position="250"/>
    </location>
</feature>
<dbReference type="AlphaFoldDB" id="A0A0D6B761"/>
<keyword evidence="6 7" id="KW-0472">Membrane</keyword>
<evidence type="ECO:0000256" key="4">
    <source>
        <dbReference type="ARBA" id="ARBA00022692"/>
    </source>
</evidence>
<evidence type="ECO:0000256" key="3">
    <source>
        <dbReference type="ARBA" id="ARBA00022475"/>
    </source>
</evidence>
<dbReference type="PANTHER" id="PTHR30106:SF2">
    <property type="entry name" value="UPF0324 INNER MEMBRANE PROTEIN YEIH"/>
    <property type="match status" value="1"/>
</dbReference>
<dbReference type="Proteomes" id="UP000064912">
    <property type="component" value="Chromosome"/>
</dbReference>
<comment type="subcellular location">
    <subcellularLocation>
        <location evidence="1">Cell membrane</location>
        <topology evidence="1">Multi-pass membrane protein</topology>
    </subcellularLocation>
</comment>
<proteinExistence type="inferred from homology"/>
<keyword evidence="5 7" id="KW-1133">Transmembrane helix</keyword>
<evidence type="ECO:0000256" key="2">
    <source>
        <dbReference type="ARBA" id="ARBA00007977"/>
    </source>
</evidence>
<evidence type="ECO:0000256" key="7">
    <source>
        <dbReference type="SAM" id="Phobius"/>
    </source>
</evidence>
<reference evidence="8 9" key="1">
    <citation type="submission" date="2015-02" db="EMBL/GenBank/DDBJ databases">
        <title>Genome sequene of Rhodovulum sulfidophilum DSM 2351.</title>
        <authorList>
            <person name="Nagao N."/>
        </authorList>
    </citation>
    <scope>NUCLEOTIDE SEQUENCE [LARGE SCALE GENOMIC DNA]</scope>
    <source>
        <strain evidence="8 9">DSM 2351</strain>
    </source>
</reference>
<dbReference type="EMBL" id="AP014800">
    <property type="protein sequence ID" value="BAQ70947.1"/>
    <property type="molecule type" value="Genomic_DNA"/>
</dbReference>
<dbReference type="PATRIC" id="fig|35806.4.peg.3918"/>
<evidence type="ECO:0000313" key="8">
    <source>
        <dbReference type="EMBL" id="BAQ70947.1"/>
    </source>
</evidence>
<feature type="transmembrane region" description="Helical" evidence="7">
    <location>
        <begin position="55"/>
        <end position="75"/>
    </location>
</feature>
<feature type="transmembrane region" description="Helical" evidence="7">
    <location>
        <begin position="103"/>
        <end position="126"/>
    </location>
</feature>
<dbReference type="PANTHER" id="PTHR30106">
    <property type="entry name" value="INNER MEMBRANE PROTEIN YEIH-RELATED"/>
    <property type="match status" value="1"/>
</dbReference>
<dbReference type="GO" id="GO:0005886">
    <property type="term" value="C:plasma membrane"/>
    <property type="evidence" value="ECO:0007669"/>
    <property type="project" value="UniProtKB-SubCell"/>
</dbReference>
<dbReference type="RefSeq" id="WP_369127697.1">
    <property type="nucleotide sequence ID" value="NZ_JAESJF010000054.1"/>
</dbReference>
<feature type="transmembrane region" description="Helical" evidence="7">
    <location>
        <begin position="138"/>
        <end position="156"/>
    </location>
</feature>
<evidence type="ECO:0000256" key="1">
    <source>
        <dbReference type="ARBA" id="ARBA00004651"/>
    </source>
</evidence>
<feature type="transmembrane region" description="Helical" evidence="7">
    <location>
        <begin position="325"/>
        <end position="349"/>
    </location>
</feature>
<sequence length="350" mass="36406">MAHFETLRGMTQVASRQWVNSGPGSVLPGLLLAALIAALAFGLRHIPGIGVLSPLILAILIGMAFHNLIGTPAIARPGTSFSVKRVLRAGIILLGLQLTAQQVIAVGGVGVALIVATLLATFAFTTWLGRMLRVEARLTQLIAAGSSICGASAVIATNTVTRARDEDVAYAVACVTIFGSLSMVLMPLVGGLLDMGPHAFGLWTGASIHEIAQVVAAAYARGQEAGEFGTIAKLTRVMMLAPMVLGLGVLASRRLRRDGGEADRAVPPVPWFVLGFVAMVGLASTGWVPEATVHVTTDITQFLLATALAAMGLETDMRKLAAEGLRPALLGAGAWVFISLFSLALILFLA</sequence>
<dbReference type="KEGG" id="rsu:NHU_03823"/>
<evidence type="ECO:0000256" key="5">
    <source>
        <dbReference type="ARBA" id="ARBA00022989"/>
    </source>
</evidence>
<organism evidence="8 9">
    <name type="scientific">Rhodovulum sulfidophilum</name>
    <name type="common">Rhodobacter sulfidophilus</name>
    <dbReference type="NCBI Taxonomy" id="35806"/>
    <lineage>
        <taxon>Bacteria</taxon>
        <taxon>Pseudomonadati</taxon>
        <taxon>Pseudomonadota</taxon>
        <taxon>Alphaproteobacteria</taxon>
        <taxon>Rhodobacterales</taxon>
        <taxon>Paracoccaceae</taxon>
        <taxon>Rhodovulum</taxon>
    </lineage>
</organism>
<name>A0A0D6B761_RHOSU</name>
<gene>
    <name evidence="8" type="ORF">NHU_03823</name>
</gene>
<feature type="transmembrane region" description="Helical" evidence="7">
    <location>
        <begin position="168"/>
        <end position="193"/>
    </location>
</feature>
<evidence type="ECO:0000313" key="9">
    <source>
        <dbReference type="Proteomes" id="UP000064912"/>
    </source>
</evidence>
<keyword evidence="4 7" id="KW-0812">Transmembrane</keyword>
<dbReference type="Pfam" id="PF03601">
    <property type="entry name" value="Cons_hypoth698"/>
    <property type="match status" value="1"/>
</dbReference>
<accession>A0A0D6B761</accession>